<evidence type="ECO:0008006" key="4">
    <source>
        <dbReference type="Google" id="ProtNLM"/>
    </source>
</evidence>
<evidence type="ECO:0000256" key="1">
    <source>
        <dbReference type="SAM" id="SignalP"/>
    </source>
</evidence>
<evidence type="ECO:0000313" key="2">
    <source>
        <dbReference type="EMBL" id="SAK20226.1"/>
    </source>
</evidence>
<dbReference type="EMBL" id="FKJW01000003">
    <property type="protein sequence ID" value="SAK20226.1"/>
    <property type="molecule type" value="Genomic_DNA"/>
</dbReference>
<organism evidence="2 3">
    <name type="scientific">Burkholderia multivorans</name>
    <dbReference type="NCBI Taxonomy" id="87883"/>
    <lineage>
        <taxon>Bacteria</taxon>
        <taxon>Pseudomonadati</taxon>
        <taxon>Pseudomonadota</taxon>
        <taxon>Betaproteobacteria</taxon>
        <taxon>Burkholderiales</taxon>
        <taxon>Burkholderiaceae</taxon>
        <taxon>Burkholderia</taxon>
        <taxon>Burkholderia cepacia complex</taxon>
    </lineage>
</organism>
<name>A0ABD7LJ64_9BURK</name>
<proteinExistence type="predicted"/>
<keyword evidence="1" id="KW-0732">Signal</keyword>
<gene>
    <name evidence="2" type="ORF">UA18_02411</name>
</gene>
<sequence length="112" mass="12269">MPIQLMKKMLVGMAIAAMPMIGVCADRATCEVLVRAWAKNMAYTSACNASTGIEDELRENQAACKFIGKARAEKLIKEEFEAARAANLASHDRYCADTKAEFDHVRASIVSQ</sequence>
<dbReference type="AlphaFoldDB" id="A0ABD7LJ64"/>
<dbReference type="Proteomes" id="UP000196218">
    <property type="component" value="Unassembled WGS sequence"/>
</dbReference>
<comment type="caution">
    <text evidence="2">The sequence shown here is derived from an EMBL/GenBank/DDBJ whole genome shotgun (WGS) entry which is preliminary data.</text>
</comment>
<accession>A0ABD7LJ64</accession>
<protein>
    <recommendedName>
        <fullName evidence="4">DUF1311 domain-containing protein</fullName>
    </recommendedName>
</protein>
<evidence type="ECO:0000313" key="3">
    <source>
        <dbReference type="Proteomes" id="UP000196218"/>
    </source>
</evidence>
<feature type="chain" id="PRO_5044753820" description="DUF1311 domain-containing protein" evidence="1">
    <location>
        <begin position="26"/>
        <end position="112"/>
    </location>
</feature>
<reference evidence="2 3" key="1">
    <citation type="submission" date="2016-04" db="EMBL/GenBank/DDBJ databases">
        <authorList>
            <person name="Peeters C."/>
        </authorList>
    </citation>
    <scope>NUCLEOTIDE SEQUENCE [LARGE SCALE GENOMIC DNA]</scope>
    <source>
        <strain evidence="2">LMG 29311</strain>
    </source>
</reference>
<feature type="signal peptide" evidence="1">
    <location>
        <begin position="1"/>
        <end position="25"/>
    </location>
</feature>